<evidence type="ECO:0000313" key="7">
    <source>
        <dbReference type="EMBL" id="KAG7169639.1"/>
    </source>
</evidence>
<accession>A0A8J5MZS0</accession>
<protein>
    <submittedName>
        <fullName evidence="7">Cysteine sulfinic acid decarboxylase-like 1</fullName>
    </submittedName>
</protein>
<evidence type="ECO:0000256" key="5">
    <source>
        <dbReference type="ARBA" id="ARBA00023239"/>
    </source>
</evidence>
<evidence type="ECO:0000313" key="8">
    <source>
        <dbReference type="Proteomes" id="UP000747542"/>
    </source>
</evidence>
<gene>
    <name evidence="7" type="primary">Csad-L1</name>
    <name evidence="7" type="ORF">Hamer_G013248</name>
</gene>
<dbReference type="SUPFAM" id="SSF53383">
    <property type="entry name" value="PLP-dependent transferases"/>
    <property type="match status" value="1"/>
</dbReference>
<dbReference type="Pfam" id="PF00282">
    <property type="entry name" value="Pyridoxal_deC"/>
    <property type="match status" value="2"/>
</dbReference>
<dbReference type="EMBL" id="JAHLQT010015640">
    <property type="protein sequence ID" value="KAG7169639.1"/>
    <property type="molecule type" value="Genomic_DNA"/>
</dbReference>
<reference evidence="7" key="1">
    <citation type="journal article" date="2021" name="Sci. Adv.">
        <title>The American lobster genome reveals insights on longevity, neural, and immune adaptations.</title>
        <authorList>
            <person name="Polinski J.M."/>
            <person name="Zimin A.V."/>
            <person name="Clark K.F."/>
            <person name="Kohn A.B."/>
            <person name="Sadowski N."/>
            <person name="Timp W."/>
            <person name="Ptitsyn A."/>
            <person name="Khanna P."/>
            <person name="Romanova D.Y."/>
            <person name="Williams P."/>
            <person name="Greenwood S.J."/>
            <person name="Moroz L.L."/>
            <person name="Walt D.R."/>
            <person name="Bodnar A.G."/>
        </authorList>
    </citation>
    <scope>NUCLEOTIDE SEQUENCE</scope>
    <source>
        <strain evidence="7">GMGI-L3</strain>
    </source>
</reference>
<dbReference type="PANTHER" id="PTHR45677:SF8">
    <property type="entry name" value="CYSTEINE SULFINIC ACID DECARBOXYLASE"/>
    <property type="match status" value="1"/>
</dbReference>
<dbReference type="GO" id="GO:0016831">
    <property type="term" value="F:carboxy-lyase activity"/>
    <property type="evidence" value="ECO:0007669"/>
    <property type="project" value="UniProtKB-KW"/>
</dbReference>
<comment type="similarity">
    <text evidence="2 6">Belongs to the group II decarboxylase family.</text>
</comment>
<keyword evidence="3" id="KW-0210">Decarboxylase</keyword>
<dbReference type="InterPro" id="IPR002129">
    <property type="entry name" value="PyrdxlP-dep_de-COase"/>
</dbReference>
<comment type="cofactor">
    <cofactor evidence="1 6">
        <name>pyridoxal 5'-phosphate</name>
        <dbReference type="ChEBI" id="CHEBI:597326"/>
    </cofactor>
</comment>
<dbReference type="Gene3D" id="3.40.640.10">
    <property type="entry name" value="Type I PLP-dependent aspartate aminotransferase-like (Major domain)"/>
    <property type="match status" value="2"/>
</dbReference>
<evidence type="ECO:0000256" key="6">
    <source>
        <dbReference type="RuleBase" id="RU000382"/>
    </source>
</evidence>
<name>A0A8J5MZS0_HOMAM</name>
<evidence type="ECO:0000256" key="2">
    <source>
        <dbReference type="ARBA" id="ARBA00009533"/>
    </source>
</evidence>
<keyword evidence="8" id="KW-1185">Reference proteome</keyword>
<dbReference type="GO" id="GO:0030170">
    <property type="term" value="F:pyridoxal phosphate binding"/>
    <property type="evidence" value="ECO:0007669"/>
    <property type="project" value="InterPro"/>
</dbReference>
<keyword evidence="4 6" id="KW-0663">Pyridoxal phosphate</keyword>
<comment type="caution">
    <text evidence="7">The sequence shown here is derived from an EMBL/GenBank/DDBJ whole genome shotgun (WGS) entry which is preliminary data.</text>
</comment>
<dbReference type="GO" id="GO:0019752">
    <property type="term" value="P:carboxylic acid metabolic process"/>
    <property type="evidence" value="ECO:0007669"/>
    <property type="project" value="InterPro"/>
</dbReference>
<sequence>MNSSSTCTFTANTNLPVTMMNGGPTLNGAVVPIKNGFSATNNSHAAENGETMDEGAMLKTVLDIVLRNKLVTGINSTEKVVEFKHPKELKTLLDVKLERSGCSLEKVKALLEQVVHYSVKTQHPHFYNQLYGGIDEVALTGAWMTEALNTNQYTFEVAPVFMLVEDYMSPSWPKSMAGQMVMAFLSKIGSISNMYAMVMARFNKYPDIKSTGVFGLKPLVAFTSDQLPTVPVTTICPRVDSAAWNPHKMLGISLQCSIFLTRHKGLLHKFCSAQATYLFQQDKHYGVTYDTGDKIIRVWP</sequence>
<dbReference type="AlphaFoldDB" id="A0A8J5MZS0"/>
<dbReference type="InterPro" id="IPR015421">
    <property type="entry name" value="PyrdxlP-dep_Trfase_major"/>
</dbReference>
<dbReference type="Proteomes" id="UP000747542">
    <property type="component" value="Unassembled WGS sequence"/>
</dbReference>
<evidence type="ECO:0000256" key="4">
    <source>
        <dbReference type="ARBA" id="ARBA00022898"/>
    </source>
</evidence>
<dbReference type="Gene3D" id="3.90.1150.170">
    <property type="match status" value="1"/>
</dbReference>
<evidence type="ECO:0000256" key="3">
    <source>
        <dbReference type="ARBA" id="ARBA00022793"/>
    </source>
</evidence>
<evidence type="ECO:0000256" key="1">
    <source>
        <dbReference type="ARBA" id="ARBA00001933"/>
    </source>
</evidence>
<dbReference type="PANTHER" id="PTHR45677">
    <property type="entry name" value="GLUTAMATE DECARBOXYLASE-RELATED"/>
    <property type="match status" value="1"/>
</dbReference>
<dbReference type="InterPro" id="IPR015424">
    <property type="entry name" value="PyrdxlP-dep_Trfase"/>
</dbReference>
<keyword evidence="5 6" id="KW-0456">Lyase</keyword>
<proteinExistence type="inferred from homology"/>
<organism evidence="7 8">
    <name type="scientific">Homarus americanus</name>
    <name type="common">American lobster</name>
    <dbReference type="NCBI Taxonomy" id="6706"/>
    <lineage>
        <taxon>Eukaryota</taxon>
        <taxon>Metazoa</taxon>
        <taxon>Ecdysozoa</taxon>
        <taxon>Arthropoda</taxon>
        <taxon>Crustacea</taxon>
        <taxon>Multicrustacea</taxon>
        <taxon>Malacostraca</taxon>
        <taxon>Eumalacostraca</taxon>
        <taxon>Eucarida</taxon>
        <taxon>Decapoda</taxon>
        <taxon>Pleocyemata</taxon>
        <taxon>Astacidea</taxon>
        <taxon>Nephropoidea</taxon>
        <taxon>Nephropidae</taxon>
        <taxon>Homarus</taxon>
    </lineage>
</organism>
<dbReference type="GO" id="GO:0005737">
    <property type="term" value="C:cytoplasm"/>
    <property type="evidence" value="ECO:0007669"/>
    <property type="project" value="TreeGrafter"/>
</dbReference>